<dbReference type="Gene3D" id="3.40.1030.10">
    <property type="entry name" value="Nucleoside phosphorylase/phosphoribosyltransferase catalytic domain"/>
    <property type="match status" value="1"/>
</dbReference>
<evidence type="ECO:0000259" key="7">
    <source>
        <dbReference type="SMART" id="SM00941"/>
    </source>
</evidence>
<comment type="caution">
    <text evidence="8">The sequence shown here is derived from an EMBL/GenBank/DDBJ whole genome shotgun (WGS) entry which is preliminary data.</text>
</comment>
<dbReference type="Pfam" id="PF02885">
    <property type="entry name" value="Glycos_trans_3N"/>
    <property type="match status" value="1"/>
</dbReference>
<evidence type="ECO:0000256" key="2">
    <source>
        <dbReference type="ARBA" id="ARBA00011738"/>
    </source>
</evidence>
<dbReference type="NCBIfam" id="TIGR02644">
    <property type="entry name" value="Y_phosphoryl"/>
    <property type="match status" value="1"/>
</dbReference>
<dbReference type="InterPro" id="IPR017872">
    <property type="entry name" value="Pyrmidine_PPase_CS"/>
</dbReference>
<reference evidence="8 9" key="1">
    <citation type="submission" date="2019-02" db="EMBL/GenBank/DDBJ databases">
        <title>Deep-cultivation of Planctomycetes and their phenomic and genomic characterization uncovers novel biology.</title>
        <authorList>
            <person name="Wiegand S."/>
            <person name="Jogler M."/>
            <person name="Boedeker C."/>
            <person name="Pinto D."/>
            <person name="Vollmers J."/>
            <person name="Rivas-Marin E."/>
            <person name="Kohn T."/>
            <person name="Peeters S.H."/>
            <person name="Heuer A."/>
            <person name="Rast P."/>
            <person name="Oberbeckmann S."/>
            <person name="Bunk B."/>
            <person name="Jeske O."/>
            <person name="Meyerdierks A."/>
            <person name="Storesund J.E."/>
            <person name="Kallscheuer N."/>
            <person name="Luecker S."/>
            <person name="Lage O.M."/>
            <person name="Pohl T."/>
            <person name="Merkel B.J."/>
            <person name="Hornburger P."/>
            <person name="Mueller R.-W."/>
            <person name="Bruemmer F."/>
            <person name="Labrenz M."/>
            <person name="Spormann A.M."/>
            <person name="Op Den Camp H."/>
            <person name="Overmann J."/>
            <person name="Amann R."/>
            <person name="Jetten M.S.M."/>
            <person name="Mascher T."/>
            <person name="Medema M.H."/>
            <person name="Devos D.P."/>
            <person name="Kaster A.-K."/>
            <person name="Ovreas L."/>
            <person name="Rohde M."/>
            <person name="Galperin M.Y."/>
            <person name="Jogler C."/>
        </authorList>
    </citation>
    <scope>NUCLEOTIDE SEQUENCE [LARGE SCALE GENOMIC DNA]</scope>
    <source>
        <strain evidence="8 9">CA13</strain>
    </source>
</reference>
<evidence type="ECO:0000313" key="8">
    <source>
        <dbReference type="EMBL" id="TWT80015.1"/>
    </source>
</evidence>
<dbReference type="GO" id="GO:0006206">
    <property type="term" value="P:pyrimidine nucleobase metabolic process"/>
    <property type="evidence" value="ECO:0007669"/>
    <property type="project" value="InterPro"/>
</dbReference>
<dbReference type="SUPFAM" id="SSF47648">
    <property type="entry name" value="Nucleoside phosphorylase/phosphoribosyltransferase N-terminal domain"/>
    <property type="match status" value="1"/>
</dbReference>
<dbReference type="Gene3D" id="1.20.970.10">
    <property type="entry name" value="Transferase, Pyrimidine Nucleoside Phosphorylase, Chain C"/>
    <property type="match status" value="1"/>
</dbReference>
<dbReference type="PANTHER" id="PTHR10515">
    <property type="entry name" value="THYMIDINE PHOSPHORYLASE"/>
    <property type="match status" value="1"/>
</dbReference>
<dbReference type="EC" id="2.4.2.4" evidence="3"/>
<dbReference type="PROSITE" id="PS00647">
    <property type="entry name" value="THYMID_PHOSPHORYLASE"/>
    <property type="match status" value="1"/>
</dbReference>
<dbReference type="SUPFAM" id="SSF52418">
    <property type="entry name" value="Nucleoside phosphorylase/phosphoribosyltransferase catalytic domain"/>
    <property type="match status" value="1"/>
</dbReference>
<comment type="catalytic activity">
    <reaction evidence="6">
        <text>thymidine + phosphate = 2-deoxy-alpha-D-ribose 1-phosphate + thymine</text>
        <dbReference type="Rhea" id="RHEA:16037"/>
        <dbReference type="ChEBI" id="CHEBI:17748"/>
        <dbReference type="ChEBI" id="CHEBI:17821"/>
        <dbReference type="ChEBI" id="CHEBI:43474"/>
        <dbReference type="ChEBI" id="CHEBI:57259"/>
        <dbReference type="EC" id="2.4.2.4"/>
    </reaction>
</comment>
<evidence type="ECO:0000256" key="3">
    <source>
        <dbReference type="ARBA" id="ARBA00011892"/>
    </source>
</evidence>
<dbReference type="InterPro" id="IPR035902">
    <property type="entry name" value="Nuc_phospho_transferase"/>
</dbReference>
<name>A0A5C5YY56_9BACT</name>
<dbReference type="Proteomes" id="UP000315010">
    <property type="component" value="Unassembled WGS sequence"/>
</dbReference>
<dbReference type="InterPro" id="IPR018090">
    <property type="entry name" value="Pyrmidine_PPas_bac/euk"/>
</dbReference>
<evidence type="ECO:0000256" key="1">
    <source>
        <dbReference type="ARBA" id="ARBA00006915"/>
    </source>
</evidence>
<sequence length="434" mass="46753">MLPAALLAKKRDGEALSDREIRFLIEGFCEGKVADYQMSALAMAICIRDMNSREIRTLTSAMVDSGERLPRVTDRPRVDKHSTGGLGDKVSLILAPLLASLDVDVPMVSGRGLGLTGGTLDKLEAIEGFQTQLSLDESSRVLRKVGAFIIGASERIAPADRRLYALRDVTGTVESIPLITASILSKKLAARLDALVMDVKVGSGAFMKTLARANLLASSIIDVGCHSNLPTTAILSDMDQPLGQAIGNAIEVNESIEVLQGNGPPEVRELTIQLCADLLVAVDKAKNHDEARRNLNRQLDSGAGYERFIQMVHMQGGSIGEPLSLAPSETLCAKTEGWVDLIDCQSIGEAIVEMGGGRKRSDDRIDPSVGAKIHVRIGDHVTVDQPLLTLHCPSPIRSEFVQRLRGVVRLTESLTSARPIVLQRLGQDETKNAC</sequence>
<comment type="similarity">
    <text evidence="1">Belongs to the thymidine/pyrimidine-nucleoside phosphorylase family.</text>
</comment>
<dbReference type="Gene3D" id="3.90.1170.30">
    <property type="entry name" value="Pyrimidine nucleoside phosphorylase-like, C-terminal domain"/>
    <property type="match status" value="1"/>
</dbReference>
<proteinExistence type="inferred from homology"/>
<dbReference type="GO" id="GO:0009032">
    <property type="term" value="F:thymidine phosphorylase activity"/>
    <property type="evidence" value="ECO:0007669"/>
    <property type="project" value="UniProtKB-EC"/>
</dbReference>
<dbReference type="SMART" id="SM00941">
    <property type="entry name" value="PYNP_C"/>
    <property type="match status" value="1"/>
</dbReference>
<dbReference type="PIRSF" id="PIRSF000478">
    <property type="entry name" value="TP_PyNP"/>
    <property type="match status" value="1"/>
</dbReference>
<dbReference type="NCBIfam" id="NF004490">
    <property type="entry name" value="PRK05820.1"/>
    <property type="match status" value="1"/>
</dbReference>
<keyword evidence="9" id="KW-1185">Reference proteome</keyword>
<dbReference type="GO" id="GO:0004645">
    <property type="term" value="F:1,4-alpha-oligoglucan phosphorylase activity"/>
    <property type="evidence" value="ECO:0007669"/>
    <property type="project" value="InterPro"/>
</dbReference>
<dbReference type="InterPro" id="IPR017459">
    <property type="entry name" value="Glycosyl_Trfase_fam3_N_dom"/>
</dbReference>
<accession>A0A5C5YY56</accession>
<dbReference type="InterPro" id="IPR036320">
    <property type="entry name" value="Glycosyl_Trfase_fam3_N_dom_sf"/>
</dbReference>
<feature type="domain" description="Pyrimidine nucleoside phosphorylase C-terminal" evidence="7">
    <location>
        <begin position="338"/>
        <end position="411"/>
    </location>
</feature>
<dbReference type="EMBL" id="SJPJ01000001">
    <property type="protein sequence ID" value="TWT80015.1"/>
    <property type="molecule type" value="Genomic_DNA"/>
</dbReference>
<evidence type="ECO:0000313" key="9">
    <source>
        <dbReference type="Proteomes" id="UP000315010"/>
    </source>
</evidence>
<dbReference type="SUPFAM" id="SSF54680">
    <property type="entry name" value="Pyrimidine nucleoside phosphorylase C-terminal domain"/>
    <property type="match status" value="1"/>
</dbReference>
<protein>
    <recommendedName>
        <fullName evidence="3">thymidine phosphorylase</fullName>
        <ecNumber evidence="3">2.4.2.4</ecNumber>
    </recommendedName>
</protein>
<keyword evidence="5 8" id="KW-0808">Transferase</keyword>
<dbReference type="GO" id="GO:0006213">
    <property type="term" value="P:pyrimidine nucleoside metabolic process"/>
    <property type="evidence" value="ECO:0007669"/>
    <property type="project" value="InterPro"/>
</dbReference>
<comment type="subunit">
    <text evidence="2">Homodimer.</text>
</comment>
<dbReference type="InterPro" id="IPR013102">
    <property type="entry name" value="PYNP_C"/>
</dbReference>
<dbReference type="Pfam" id="PF00591">
    <property type="entry name" value="Glycos_transf_3"/>
    <property type="match status" value="1"/>
</dbReference>
<gene>
    <name evidence="8" type="primary">pdp</name>
    <name evidence="8" type="ORF">CA13_14270</name>
</gene>
<organism evidence="8 9">
    <name type="scientific">Novipirellula herctigrandis</name>
    <dbReference type="NCBI Taxonomy" id="2527986"/>
    <lineage>
        <taxon>Bacteria</taxon>
        <taxon>Pseudomonadati</taxon>
        <taxon>Planctomycetota</taxon>
        <taxon>Planctomycetia</taxon>
        <taxon>Pirellulales</taxon>
        <taxon>Pirellulaceae</taxon>
        <taxon>Novipirellula</taxon>
    </lineage>
</organism>
<dbReference type="FunFam" id="3.40.1030.10:FF:000003">
    <property type="entry name" value="Pyrimidine-nucleoside phosphorylase"/>
    <property type="match status" value="1"/>
</dbReference>
<dbReference type="OrthoDB" id="9763887at2"/>
<evidence type="ECO:0000256" key="4">
    <source>
        <dbReference type="ARBA" id="ARBA00022676"/>
    </source>
</evidence>
<dbReference type="InterPro" id="IPR000053">
    <property type="entry name" value="Thymidine/pyrmidine_PPase"/>
</dbReference>
<dbReference type="PANTHER" id="PTHR10515:SF0">
    <property type="entry name" value="THYMIDINE PHOSPHORYLASE"/>
    <property type="match status" value="1"/>
</dbReference>
<evidence type="ECO:0000256" key="5">
    <source>
        <dbReference type="ARBA" id="ARBA00022679"/>
    </source>
</evidence>
<dbReference type="AlphaFoldDB" id="A0A5C5YY56"/>
<dbReference type="Pfam" id="PF07831">
    <property type="entry name" value="PYNP_C"/>
    <property type="match status" value="1"/>
</dbReference>
<evidence type="ECO:0000256" key="6">
    <source>
        <dbReference type="ARBA" id="ARBA00048550"/>
    </source>
</evidence>
<dbReference type="GO" id="GO:0005829">
    <property type="term" value="C:cytosol"/>
    <property type="evidence" value="ECO:0007669"/>
    <property type="project" value="TreeGrafter"/>
</dbReference>
<keyword evidence="4 8" id="KW-0328">Glycosyltransferase</keyword>
<dbReference type="RefSeq" id="WP_146395119.1">
    <property type="nucleotide sequence ID" value="NZ_SJPJ01000001.1"/>
</dbReference>
<dbReference type="InterPro" id="IPR036566">
    <property type="entry name" value="PYNP-like_C_sf"/>
</dbReference>
<dbReference type="InterPro" id="IPR000312">
    <property type="entry name" value="Glycosyl_Trfase_fam3"/>
</dbReference>